<sequence>MLSKRELRVNFLHEFKLRRNRVEAYRNIVNANGEGSTSERFLRRWFEKFQRVKFDLNNEEARLEYI</sequence>
<evidence type="ECO:0000313" key="2">
    <source>
        <dbReference type="Proteomes" id="UP000046392"/>
    </source>
</evidence>
<reference evidence="3" key="1">
    <citation type="submission" date="2017-02" db="UniProtKB">
        <authorList>
            <consortium name="WormBaseParasite"/>
        </authorList>
    </citation>
    <scope>IDENTIFICATION</scope>
</reference>
<dbReference type="InterPro" id="IPR041426">
    <property type="entry name" value="Mos1_HTH"/>
</dbReference>
<dbReference type="Pfam" id="PF17906">
    <property type="entry name" value="HTH_48"/>
    <property type="match status" value="1"/>
</dbReference>
<dbReference type="AlphaFoldDB" id="A0A0N5C6T3"/>
<proteinExistence type="predicted"/>
<dbReference type="STRING" id="174720.A0A0N5C6T3"/>
<evidence type="ECO:0000313" key="3">
    <source>
        <dbReference type="WBParaSite" id="SPAL_0001364800.1"/>
    </source>
</evidence>
<name>A0A0N5C6T3_STREA</name>
<accession>A0A0N5C6T3</accession>
<feature type="domain" description="Mos1 transposase HTH" evidence="1">
    <location>
        <begin position="4"/>
        <end position="50"/>
    </location>
</feature>
<organism evidence="2 3">
    <name type="scientific">Strongyloides papillosus</name>
    <name type="common">Intestinal threadworm</name>
    <dbReference type="NCBI Taxonomy" id="174720"/>
    <lineage>
        <taxon>Eukaryota</taxon>
        <taxon>Metazoa</taxon>
        <taxon>Ecdysozoa</taxon>
        <taxon>Nematoda</taxon>
        <taxon>Chromadorea</taxon>
        <taxon>Rhabditida</taxon>
        <taxon>Tylenchina</taxon>
        <taxon>Panagrolaimomorpha</taxon>
        <taxon>Strongyloidoidea</taxon>
        <taxon>Strongyloididae</taxon>
        <taxon>Strongyloides</taxon>
    </lineage>
</organism>
<dbReference type="Proteomes" id="UP000046392">
    <property type="component" value="Unplaced"/>
</dbReference>
<keyword evidence="2" id="KW-1185">Reference proteome</keyword>
<dbReference type="Gene3D" id="1.10.10.1450">
    <property type="match status" value="1"/>
</dbReference>
<dbReference type="WBParaSite" id="SPAL_0001364800.1">
    <property type="protein sequence ID" value="SPAL_0001364800.1"/>
    <property type="gene ID" value="SPAL_0001364800"/>
</dbReference>
<protein>
    <submittedName>
        <fullName evidence="3">HTH_48 domain-containing protein</fullName>
    </submittedName>
</protein>
<evidence type="ECO:0000259" key="1">
    <source>
        <dbReference type="Pfam" id="PF17906"/>
    </source>
</evidence>